<evidence type="ECO:0000313" key="2">
    <source>
        <dbReference type="Proteomes" id="UP000266673"/>
    </source>
</evidence>
<dbReference type="AlphaFoldDB" id="A0A397TY66"/>
<dbReference type="OrthoDB" id="2462765at2759"/>
<keyword evidence="2" id="KW-1185">Reference proteome</keyword>
<evidence type="ECO:0000313" key="1">
    <source>
        <dbReference type="EMBL" id="RIB01379.1"/>
    </source>
</evidence>
<proteinExistence type="predicted"/>
<protein>
    <submittedName>
        <fullName evidence="1">Uncharacterized protein</fullName>
    </submittedName>
</protein>
<accession>A0A397TY66</accession>
<reference evidence="1 2" key="1">
    <citation type="submission" date="2018-06" db="EMBL/GenBank/DDBJ databases">
        <title>Comparative genomics reveals the genomic features of Rhizophagus irregularis, R. cerebriforme, R. diaphanum and Gigaspora rosea, and their symbiotic lifestyle signature.</title>
        <authorList>
            <person name="Morin E."/>
            <person name="San Clemente H."/>
            <person name="Chen E.C.H."/>
            <person name="De La Providencia I."/>
            <person name="Hainaut M."/>
            <person name="Kuo A."/>
            <person name="Kohler A."/>
            <person name="Murat C."/>
            <person name="Tang N."/>
            <person name="Roy S."/>
            <person name="Loubradou J."/>
            <person name="Henrissat B."/>
            <person name="Grigoriev I.V."/>
            <person name="Corradi N."/>
            <person name="Roux C."/>
            <person name="Martin F.M."/>
        </authorList>
    </citation>
    <scope>NUCLEOTIDE SEQUENCE [LARGE SCALE GENOMIC DNA]</scope>
    <source>
        <strain evidence="1 2">DAOM 194757</strain>
    </source>
</reference>
<gene>
    <name evidence="1" type="ORF">C2G38_2231009</name>
</gene>
<dbReference type="Proteomes" id="UP000266673">
    <property type="component" value="Unassembled WGS sequence"/>
</dbReference>
<name>A0A397TY66_9GLOM</name>
<dbReference type="EMBL" id="QKWP01003155">
    <property type="protein sequence ID" value="RIB01379.1"/>
    <property type="molecule type" value="Genomic_DNA"/>
</dbReference>
<sequence>MNQENNILNLKRKCENKSKINKKTKLYNLQEIFEKEIKVGRYFHGLFEEYYQIVKILKMNHENNYAKVLVDDESKHEIIKFKSKPEDTKKIKYDFLNGFWGDDKKYKKYYVKRIRFLTEKEIVYYGWTINDIEHEGGCFGGEQTWHYRIFSDDKTDAYSKDEINQKFGFYN</sequence>
<organism evidence="1 2">
    <name type="scientific">Gigaspora rosea</name>
    <dbReference type="NCBI Taxonomy" id="44941"/>
    <lineage>
        <taxon>Eukaryota</taxon>
        <taxon>Fungi</taxon>
        <taxon>Fungi incertae sedis</taxon>
        <taxon>Mucoromycota</taxon>
        <taxon>Glomeromycotina</taxon>
        <taxon>Glomeromycetes</taxon>
        <taxon>Diversisporales</taxon>
        <taxon>Gigasporaceae</taxon>
        <taxon>Gigaspora</taxon>
    </lineage>
</organism>
<comment type="caution">
    <text evidence="1">The sequence shown here is derived from an EMBL/GenBank/DDBJ whole genome shotgun (WGS) entry which is preliminary data.</text>
</comment>